<name>A0ABT2TPY5_9FIRM</name>
<evidence type="ECO:0000256" key="3">
    <source>
        <dbReference type="ARBA" id="ARBA00023125"/>
    </source>
</evidence>
<organism evidence="6 7">
    <name type="scientific">Brotonthovivens ammoniilytica</name>
    <dbReference type="NCBI Taxonomy" id="2981725"/>
    <lineage>
        <taxon>Bacteria</taxon>
        <taxon>Bacillati</taxon>
        <taxon>Bacillota</taxon>
        <taxon>Clostridia</taxon>
        <taxon>Lachnospirales</taxon>
        <taxon>Lachnospiraceae</taxon>
        <taxon>Brotonthovivens</taxon>
    </lineage>
</organism>
<evidence type="ECO:0000256" key="1">
    <source>
        <dbReference type="ARBA" id="ARBA00009437"/>
    </source>
</evidence>
<dbReference type="InterPro" id="IPR000847">
    <property type="entry name" value="LysR_HTH_N"/>
</dbReference>
<keyword evidence="7" id="KW-1185">Reference proteome</keyword>
<dbReference type="PRINTS" id="PR00039">
    <property type="entry name" value="HTHLYSR"/>
</dbReference>
<proteinExistence type="inferred from homology"/>
<dbReference type="SUPFAM" id="SSF53850">
    <property type="entry name" value="Periplasmic binding protein-like II"/>
    <property type="match status" value="1"/>
</dbReference>
<protein>
    <submittedName>
        <fullName evidence="6">LysR family transcriptional regulator</fullName>
    </submittedName>
</protein>
<dbReference type="Proteomes" id="UP001652442">
    <property type="component" value="Unassembled WGS sequence"/>
</dbReference>
<dbReference type="InterPro" id="IPR005119">
    <property type="entry name" value="LysR_subst-bd"/>
</dbReference>
<evidence type="ECO:0000259" key="5">
    <source>
        <dbReference type="PROSITE" id="PS50931"/>
    </source>
</evidence>
<keyword evidence="4" id="KW-0804">Transcription</keyword>
<dbReference type="PANTHER" id="PTHR30346">
    <property type="entry name" value="TRANSCRIPTIONAL DUAL REGULATOR HCAR-RELATED"/>
    <property type="match status" value="1"/>
</dbReference>
<evidence type="ECO:0000313" key="6">
    <source>
        <dbReference type="EMBL" id="MCU6763514.1"/>
    </source>
</evidence>
<dbReference type="CDD" id="cd05466">
    <property type="entry name" value="PBP2_LTTR_substrate"/>
    <property type="match status" value="1"/>
</dbReference>
<gene>
    <name evidence="6" type="ORF">OCV88_14455</name>
</gene>
<accession>A0ABT2TPY5</accession>
<dbReference type="Gene3D" id="1.10.10.10">
    <property type="entry name" value="Winged helix-like DNA-binding domain superfamily/Winged helix DNA-binding domain"/>
    <property type="match status" value="1"/>
</dbReference>
<sequence length="309" mass="35605">MTFLQVRYFIEAARQQSITKAADVLFVSQQAVSKQIKALEQELNFPLFCIQRKQLMLTREGVRMRKLWEELLFRMDEEIRLIQEEREQKECLVKIAILEYDAVKDLTLPLLAQYGSKNPDIQIEVVSGNPAYVKQLAEEKKADLIVTYSTEIPKELISHQQCLLKTVQLSIILSQNHPLAAREKLSLADVGEETIFIFEDSHSADAQKKILGHFHSIGIEPKVKYFKSWESMEIEIMAGKGIATGFREFFRNQYGGLKFYPIAYMPEDEPAQISIVGVNGFGEHMTAQLSQLYQRNHMKDQKNKFDVVL</sequence>
<dbReference type="Gene3D" id="3.40.190.290">
    <property type="match status" value="1"/>
</dbReference>
<dbReference type="Pfam" id="PF00126">
    <property type="entry name" value="HTH_1"/>
    <property type="match status" value="1"/>
</dbReference>
<dbReference type="SUPFAM" id="SSF46785">
    <property type="entry name" value="Winged helix' DNA-binding domain"/>
    <property type="match status" value="1"/>
</dbReference>
<dbReference type="RefSeq" id="WP_158426147.1">
    <property type="nucleotide sequence ID" value="NZ_JAOQJQ010000007.1"/>
</dbReference>
<dbReference type="InterPro" id="IPR036388">
    <property type="entry name" value="WH-like_DNA-bd_sf"/>
</dbReference>
<dbReference type="EMBL" id="JAOQJQ010000007">
    <property type="protein sequence ID" value="MCU6763514.1"/>
    <property type="molecule type" value="Genomic_DNA"/>
</dbReference>
<dbReference type="PROSITE" id="PS50931">
    <property type="entry name" value="HTH_LYSR"/>
    <property type="match status" value="1"/>
</dbReference>
<feature type="domain" description="HTH lysR-type" evidence="5">
    <location>
        <begin position="1"/>
        <end position="58"/>
    </location>
</feature>
<evidence type="ECO:0000313" key="7">
    <source>
        <dbReference type="Proteomes" id="UP001652442"/>
    </source>
</evidence>
<dbReference type="InterPro" id="IPR036390">
    <property type="entry name" value="WH_DNA-bd_sf"/>
</dbReference>
<evidence type="ECO:0000256" key="2">
    <source>
        <dbReference type="ARBA" id="ARBA00023015"/>
    </source>
</evidence>
<keyword evidence="3" id="KW-0238">DNA-binding</keyword>
<reference evidence="6 7" key="1">
    <citation type="journal article" date="2021" name="ISME Commun">
        <title>Automated analysis of genomic sequences facilitates high-throughput and comprehensive description of bacteria.</title>
        <authorList>
            <person name="Hitch T.C.A."/>
        </authorList>
    </citation>
    <scope>NUCLEOTIDE SEQUENCE [LARGE SCALE GENOMIC DNA]</scope>
    <source>
        <strain evidence="6 7">Sanger_109</strain>
    </source>
</reference>
<evidence type="ECO:0000256" key="4">
    <source>
        <dbReference type="ARBA" id="ARBA00023163"/>
    </source>
</evidence>
<keyword evidence="2" id="KW-0805">Transcription regulation</keyword>
<dbReference type="Pfam" id="PF03466">
    <property type="entry name" value="LysR_substrate"/>
    <property type="match status" value="1"/>
</dbReference>
<comment type="similarity">
    <text evidence="1">Belongs to the LysR transcriptional regulatory family.</text>
</comment>
<comment type="caution">
    <text evidence="6">The sequence shown here is derived from an EMBL/GenBank/DDBJ whole genome shotgun (WGS) entry which is preliminary data.</text>
</comment>
<dbReference type="PANTHER" id="PTHR30346:SF28">
    <property type="entry name" value="HTH-TYPE TRANSCRIPTIONAL REGULATOR CYNR"/>
    <property type="match status" value="1"/>
</dbReference>